<comment type="subcellular location">
    <subcellularLocation>
        <location evidence="1">Cell membrane</location>
        <topology evidence="1">Multi-pass membrane protein</topology>
    </subcellularLocation>
</comment>
<keyword evidence="9" id="KW-1185">Reference proteome</keyword>
<feature type="transmembrane region" description="Helical" evidence="7">
    <location>
        <begin position="25"/>
        <end position="45"/>
    </location>
</feature>
<organism evidence="8 9">
    <name type="scientific">Paenibacillus pini JCM 16418</name>
    <dbReference type="NCBI Taxonomy" id="1236976"/>
    <lineage>
        <taxon>Bacteria</taxon>
        <taxon>Bacillati</taxon>
        <taxon>Bacillota</taxon>
        <taxon>Bacilli</taxon>
        <taxon>Bacillales</taxon>
        <taxon>Paenibacillaceae</taxon>
        <taxon>Paenibacillus</taxon>
    </lineage>
</organism>
<dbReference type="PANTHER" id="PTHR36835:SF1">
    <property type="entry name" value="CYTOCHROME BO(3) UBIQUINOL OXIDASE SUBUNIT 4"/>
    <property type="match status" value="1"/>
</dbReference>
<dbReference type="GO" id="GO:0019646">
    <property type="term" value="P:aerobic electron transport chain"/>
    <property type="evidence" value="ECO:0007669"/>
    <property type="project" value="TreeGrafter"/>
</dbReference>
<dbReference type="GO" id="GO:0015990">
    <property type="term" value="P:electron transport coupled proton transport"/>
    <property type="evidence" value="ECO:0007669"/>
    <property type="project" value="TreeGrafter"/>
</dbReference>
<keyword evidence="3" id="KW-1003">Cell membrane</keyword>
<evidence type="ECO:0000256" key="3">
    <source>
        <dbReference type="ARBA" id="ARBA00022475"/>
    </source>
</evidence>
<dbReference type="eggNOG" id="COG3125">
    <property type="taxonomic scope" value="Bacteria"/>
</dbReference>
<name>W7YLR2_9BACL</name>
<dbReference type="OrthoDB" id="2989516at2"/>
<dbReference type="InterPro" id="IPR005171">
    <property type="entry name" value="Cyt_c_oxidase_su4_prok"/>
</dbReference>
<dbReference type="Proteomes" id="UP000019364">
    <property type="component" value="Unassembled WGS sequence"/>
</dbReference>
<feature type="transmembrane region" description="Helical" evidence="7">
    <location>
        <begin position="83"/>
        <end position="105"/>
    </location>
</feature>
<keyword evidence="6 7" id="KW-0472">Membrane</keyword>
<dbReference type="GO" id="GO:0009319">
    <property type="term" value="C:cytochrome o ubiquinol oxidase complex"/>
    <property type="evidence" value="ECO:0007669"/>
    <property type="project" value="TreeGrafter"/>
</dbReference>
<dbReference type="RefSeq" id="WP_036651125.1">
    <property type="nucleotide sequence ID" value="NZ_BAVZ01000012.1"/>
</dbReference>
<dbReference type="GO" id="GO:0005886">
    <property type="term" value="C:plasma membrane"/>
    <property type="evidence" value="ECO:0007669"/>
    <property type="project" value="UniProtKB-SubCell"/>
</dbReference>
<comment type="similarity">
    <text evidence="2">Belongs to the cytochrome c oxidase bacterial subunit 4 family.</text>
</comment>
<dbReference type="Pfam" id="PF03626">
    <property type="entry name" value="COX4_pro"/>
    <property type="match status" value="1"/>
</dbReference>
<dbReference type="STRING" id="1236976.JCM16418_3680"/>
<dbReference type="EMBL" id="BAVZ01000012">
    <property type="protein sequence ID" value="GAF09537.1"/>
    <property type="molecule type" value="Genomic_DNA"/>
</dbReference>
<dbReference type="GO" id="GO:0009486">
    <property type="term" value="F:cytochrome bo3 ubiquinol oxidase activity"/>
    <property type="evidence" value="ECO:0007669"/>
    <property type="project" value="TreeGrafter"/>
</dbReference>
<evidence type="ECO:0000313" key="8">
    <source>
        <dbReference type="EMBL" id="GAF09537.1"/>
    </source>
</evidence>
<evidence type="ECO:0000256" key="2">
    <source>
        <dbReference type="ARBA" id="ARBA00008079"/>
    </source>
</evidence>
<sequence>MSVDQHADHDVIKHRHRSEGPQKHIIVFIFSIILTVIAFATVAAGGVNATFTVILLLIMAILQVFMQLGYWMHLKDKGHLMPILFMIFGFFVAGTAVIMALYWVWW</sequence>
<dbReference type="GO" id="GO:0015078">
    <property type="term" value="F:proton transmembrane transporter activity"/>
    <property type="evidence" value="ECO:0007669"/>
    <property type="project" value="TreeGrafter"/>
</dbReference>
<accession>W7YLR2</accession>
<evidence type="ECO:0000256" key="6">
    <source>
        <dbReference type="ARBA" id="ARBA00023136"/>
    </source>
</evidence>
<keyword evidence="5 7" id="KW-1133">Transmembrane helix</keyword>
<gene>
    <name evidence="8" type="ORF">JCM16418_3680</name>
</gene>
<dbReference type="PANTHER" id="PTHR36835">
    <property type="entry name" value="CYTOCHROME BO(3) UBIQUINOL OXIDASE SUBUNIT 4"/>
    <property type="match status" value="1"/>
</dbReference>
<keyword evidence="4 7" id="KW-0812">Transmembrane</keyword>
<protein>
    <submittedName>
        <fullName evidence="8">Cytochrome c oxidase</fullName>
    </submittedName>
</protein>
<comment type="caution">
    <text evidence="8">The sequence shown here is derived from an EMBL/GenBank/DDBJ whole genome shotgun (WGS) entry which is preliminary data.</text>
</comment>
<evidence type="ECO:0000313" key="9">
    <source>
        <dbReference type="Proteomes" id="UP000019364"/>
    </source>
</evidence>
<feature type="transmembrane region" description="Helical" evidence="7">
    <location>
        <begin position="51"/>
        <end position="71"/>
    </location>
</feature>
<evidence type="ECO:0000256" key="4">
    <source>
        <dbReference type="ARBA" id="ARBA00022692"/>
    </source>
</evidence>
<dbReference type="InterPro" id="IPR050968">
    <property type="entry name" value="Cytochrome_c_oxidase_bac_sub4"/>
</dbReference>
<proteinExistence type="inferred from homology"/>
<evidence type="ECO:0000256" key="1">
    <source>
        <dbReference type="ARBA" id="ARBA00004651"/>
    </source>
</evidence>
<reference evidence="8 9" key="1">
    <citation type="journal article" date="2014" name="Genome Announc.">
        <title>Draft Genome Sequence of Paenibacillus pini JCM 16418T, Isolated from the Rhizosphere of Pine Tree.</title>
        <authorList>
            <person name="Yuki M."/>
            <person name="Oshima K."/>
            <person name="Suda W."/>
            <person name="Oshida Y."/>
            <person name="Kitamura K."/>
            <person name="Iida Y."/>
            <person name="Hattori M."/>
            <person name="Ohkuma M."/>
        </authorList>
    </citation>
    <scope>NUCLEOTIDE SEQUENCE [LARGE SCALE GENOMIC DNA]</scope>
    <source>
        <strain evidence="8 9">JCM 16418</strain>
    </source>
</reference>
<dbReference type="AlphaFoldDB" id="W7YLR2"/>
<evidence type="ECO:0000256" key="7">
    <source>
        <dbReference type="SAM" id="Phobius"/>
    </source>
</evidence>
<evidence type="ECO:0000256" key="5">
    <source>
        <dbReference type="ARBA" id="ARBA00022989"/>
    </source>
</evidence>